<keyword evidence="1" id="KW-0812">Transmembrane</keyword>
<name>A0A8H7F9H1_AGABI</name>
<gene>
    <name evidence="2" type="ORF">Agabi119p4_2445</name>
</gene>
<sequence length="69" mass="8050">MMSCDMLNFCFRVHQDSPSSSPPPSLSPTSLLSLSWPNLFLFRTLFCLFWMLFRGVFWECLCLIIIVLI</sequence>
<evidence type="ECO:0000256" key="1">
    <source>
        <dbReference type="SAM" id="Phobius"/>
    </source>
</evidence>
<evidence type="ECO:0000313" key="3">
    <source>
        <dbReference type="Proteomes" id="UP000629468"/>
    </source>
</evidence>
<reference evidence="2 3" key="1">
    <citation type="journal article" name="Sci. Rep.">
        <title>Telomere-to-telomere assembled and centromere annotated genomes of the two main subspecies of the button mushroom Agaricus bisporus reveal especially polymorphic chromosome ends.</title>
        <authorList>
            <person name="Sonnenberg A.S.M."/>
            <person name="Sedaghat-Telgerd N."/>
            <person name="Lavrijssen B."/>
            <person name="Ohm R.A."/>
            <person name="Hendrickx P.M."/>
            <person name="Scholtmeijer K."/>
            <person name="Baars J.J.P."/>
            <person name="van Peer A."/>
        </authorList>
    </citation>
    <scope>NUCLEOTIDE SEQUENCE [LARGE SCALE GENOMIC DNA]</scope>
    <source>
        <strain evidence="2 3">H119_p4</strain>
    </source>
</reference>
<proteinExistence type="predicted"/>
<dbReference type="AlphaFoldDB" id="A0A8H7F9H1"/>
<dbReference type="EMBL" id="JABXXO010000003">
    <property type="protein sequence ID" value="KAF7783069.1"/>
    <property type="molecule type" value="Genomic_DNA"/>
</dbReference>
<accession>A0A8H7F9H1</accession>
<feature type="transmembrane region" description="Helical" evidence="1">
    <location>
        <begin position="40"/>
        <end position="68"/>
    </location>
</feature>
<protein>
    <submittedName>
        <fullName evidence="2">Uncharacterized protein</fullName>
    </submittedName>
</protein>
<dbReference type="Proteomes" id="UP000629468">
    <property type="component" value="Unassembled WGS sequence"/>
</dbReference>
<organism evidence="2 3">
    <name type="scientific">Agaricus bisporus var. burnettii</name>
    <dbReference type="NCBI Taxonomy" id="192524"/>
    <lineage>
        <taxon>Eukaryota</taxon>
        <taxon>Fungi</taxon>
        <taxon>Dikarya</taxon>
        <taxon>Basidiomycota</taxon>
        <taxon>Agaricomycotina</taxon>
        <taxon>Agaricomycetes</taxon>
        <taxon>Agaricomycetidae</taxon>
        <taxon>Agaricales</taxon>
        <taxon>Agaricineae</taxon>
        <taxon>Agaricaceae</taxon>
        <taxon>Agaricus</taxon>
    </lineage>
</organism>
<comment type="caution">
    <text evidence="2">The sequence shown here is derived from an EMBL/GenBank/DDBJ whole genome shotgun (WGS) entry which is preliminary data.</text>
</comment>
<evidence type="ECO:0000313" key="2">
    <source>
        <dbReference type="EMBL" id="KAF7783069.1"/>
    </source>
</evidence>
<keyword evidence="1" id="KW-1133">Transmembrane helix</keyword>
<keyword evidence="1" id="KW-0472">Membrane</keyword>